<evidence type="ECO:0000256" key="3">
    <source>
        <dbReference type="ARBA" id="ARBA00023237"/>
    </source>
</evidence>
<dbReference type="SUPFAM" id="SSF103088">
    <property type="entry name" value="OmpA-like"/>
    <property type="match status" value="1"/>
</dbReference>
<dbReference type="InterPro" id="IPR006664">
    <property type="entry name" value="OMP_bac"/>
</dbReference>
<evidence type="ECO:0000313" key="8">
    <source>
        <dbReference type="Proteomes" id="UP000245539"/>
    </source>
</evidence>
<dbReference type="GO" id="GO:0009279">
    <property type="term" value="C:cell outer membrane"/>
    <property type="evidence" value="ECO:0007669"/>
    <property type="project" value="UniProtKB-SubCell"/>
</dbReference>
<dbReference type="PRINTS" id="PR01021">
    <property type="entry name" value="OMPADOMAIN"/>
</dbReference>
<dbReference type="Pfam" id="PF00691">
    <property type="entry name" value="OmpA"/>
    <property type="match status" value="1"/>
</dbReference>
<evidence type="ECO:0000256" key="4">
    <source>
        <dbReference type="PROSITE-ProRule" id="PRU00473"/>
    </source>
</evidence>
<proteinExistence type="predicted"/>
<dbReference type="InterPro" id="IPR050330">
    <property type="entry name" value="Bact_OuterMem_StrucFunc"/>
</dbReference>
<comment type="caution">
    <text evidence="7">The sequence shown here is derived from an EMBL/GenBank/DDBJ whole genome shotgun (WGS) entry which is preliminary data.</text>
</comment>
<dbReference type="PANTHER" id="PTHR30329:SF21">
    <property type="entry name" value="LIPOPROTEIN YIAD-RELATED"/>
    <property type="match status" value="1"/>
</dbReference>
<dbReference type="InterPro" id="IPR036737">
    <property type="entry name" value="OmpA-like_sf"/>
</dbReference>
<dbReference type="PANTHER" id="PTHR30329">
    <property type="entry name" value="STATOR ELEMENT OF FLAGELLAR MOTOR COMPLEX"/>
    <property type="match status" value="1"/>
</dbReference>
<evidence type="ECO:0000256" key="2">
    <source>
        <dbReference type="ARBA" id="ARBA00023136"/>
    </source>
</evidence>
<evidence type="ECO:0000256" key="5">
    <source>
        <dbReference type="SAM" id="MobiDB-lite"/>
    </source>
</evidence>
<dbReference type="Proteomes" id="UP000245539">
    <property type="component" value="Unassembled WGS sequence"/>
</dbReference>
<accession>A0A317CMK7</accession>
<reference evidence="7 8" key="1">
    <citation type="submission" date="2018-05" db="EMBL/GenBank/DDBJ databases">
        <title>Leucothrix arctica sp. nov., isolated from Arctic seawater.</title>
        <authorList>
            <person name="Choi A."/>
            <person name="Baek K."/>
        </authorList>
    </citation>
    <scope>NUCLEOTIDE SEQUENCE [LARGE SCALE GENOMIC DNA]</scope>
    <source>
        <strain evidence="7 8">JCM 18388</strain>
    </source>
</reference>
<dbReference type="OrthoDB" id="6195779at2"/>
<gene>
    <name evidence="7" type="ORF">DKW60_05105</name>
</gene>
<keyword evidence="3" id="KW-0998">Cell outer membrane</keyword>
<comment type="subcellular location">
    <subcellularLocation>
        <location evidence="1">Cell outer membrane</location>
    </subcellularLocation>
</comment>
<protein>
    <recommendedName>
        <fullName evidence="6">OmpA-like domain-containing protein</fullName>
    </recommendedName>
</protein>
<sequence length="154" mass="16107">MTKPKPAPIVIPQTPVVRTIPKPAPVKVQAETTRRLTLSGSATFRTGSSSLSQAGKTKLSALARTLTSSGTTISRLLIEGHTDSSGSAAMNQALSLKRANAVADYLASQGIMRSSMETAGRGESSPIADNKTSAGRAQNRRVEITATGTRQTTR</sequence>
<keyword evidence="2 4" id="KW-0472">Membrane</keyword>
<dbReference type="InterPro" id="IPR006665">
    <property type="entry name" value="OmpA-like"/>
</dbReference>
<dbReference type="CDD" id="cd07185">
    <property type="entry name" value="OmpA_C-like"/>
    <property type="match status" value="1"/>
</dbReference>
<dbReference type="Gene3D" id="3.30.1330.60">
    <property type="entry name" value="OmpA-like domain"/>
    <property type="match status" value="1"/>
</dbReference>
<evidence type="ECO:0000259" key="6">
    <source>
        <dbReference type="PROSITE" id="PS51123"/>
    </source>
</evidence>
<evidence type="ECO:0000313" key="7">
    <source>
        <dbReference type="EMBL" id="PWQ99865.1"/>
    </source>
</evidence>
<dbReference type="PRINTS" id="PR01023">
    <property type="entry name" value="NAFLGMOTY"/>
</dbReference>
<name>A0A317CMK7_9GAMM</name>
<dbReference type="AlphaFoldDB" id="A0A317CMK7"/>
<dbReference type="EMBL" id="QGKM01000008">
    <property type="protein sequence ID" value="PWQ99865.1"/>
    <property type="molecule type" value="Genomic_DNA"/>
</dbReference>
<feature type="domain" description="OmpA-like" evidence="6">
    <location>
        <begin position="31"/>
        <end position="150"/>
    </location>
</feature>
<keyword evidence="8" id="KW-1185">Reference proteome</keyword>
<organism evidence="7 8">
    <name type="scientific">Leucothrix pacifica</name>
    <dbReference type="NCBI Taxonomy" id="1247513"/>
    <lineage>
        <taxon>Bacteria</taxon>
        <taxon>Pseudomonadati</taxon>
        <taxon>Pseudomonadota</taxon>
        <taxon>Gammaproteobacteria</taxon>
        <taxon>Thiotrichales</taxon>
        <taxon>Thiotrichaceae</taxon>
        <taxon>Leucothrix</taxon>
    </lineage>
</organism>
<feature type="region of interest" description="Disordered" evidence="5">
    <location>
        <begin position="116"/>
        <end position="154"/>
    </location>
</feature>
<dbReference type="PROSITE" id="PS51123">
    <property type="entry name" value="OMPA_2"/>
    <property type="match status" value="1"/>
</dbReference>
<evidence type="ECO:0000256" key="1">
    <source>
        <dbReference type="ARBA" id="ARBA00004442"/>
    </source>
</evidence>